<protein>
    <submittedName>
        <fullName evidence="1">Uncharacterized protein</fullName>
    </submittedName>
</protein>
<reference evidence="1 2" key="1">
    <citation type="submission" date="2019-03" db="EMBL/GenBank/DDBJ databases">
        <title>Genomic Encyclopedia of Type Strains, Phase III (KMG-III): the genomes of soil and plant-associated and newly described type strains.</title>
        <authorList>
            <person name="Whitman W."/>
        </authorList>
    </citation>
    <scope>NUCLEOTIDE SEQUENCE [LARGE SCALE GENOMIC DNA]</scope>
    <source>
        <strain evidence="1 2">VKM Ac-2573</strain>
    </source>
</reference>
<evidence type="ECO:0000313" key="1">
    <source>
        <dbReference type="EMBL" id="TDW70957.1"/>
    </source>
</evidence>
<dbReference type="OrthoDB" id="3824804at2"/>
<dbReference type="AlphaFoldDB" id="A0A4V3GG68"/>
<keyword evidence="2" id="KW-1185">Reference proteome</keyword>
<dbReference type="RefSeq" id="WP_134106073.1">
    <property type="nucleotide sequence ID" value="NZ_SODP01000002.1"/>
</dbReference>
<comment type="caution">
    <text evidence="1">The sequence shown here is derived from an EMBL/GenBank/DDBJ whole genome shotgun (WGS) entry which is preliminary data.</text>
</comment>
<name>A0A4V3GG68_9ACTN</name>
<organism evidence="1 2">
    <name type="scientific">Kribbella pratensis</name>
    <dbReference type="NCBI Taxonomy" id="2512112"/>
    <lineage>
        <taxon>Bacteria</taxon>
        <taxon>Bacillati</taxon>
        <taxon>Actinomycetota</taxon>
        <taxon>Actinomycetes</taxon>
        <taxon>Propionibacteriales</taxon>
        <taxon>Kribbellaceae</taxon>
        <taxon>Kribbella</taxon>
    </lineage>
</organism>
<evidence type="ECO:0000313" key="2">
    <source>
        <dbReference type="Proteomes" id="UP000295146"/>
    </source>
</evidence>
<proteinExistence type="predicted"/>
<gene>
    <name evidence="1" type="ORF">EV653_5026</name>
</gene>
<accession>A0A4V3GG68</accession>
<sequence length="136" mass="15055">MEYAEFAVEYKRVFEVILNGRGDRDLTSDIARLHALAEQIDDEDDRDDALLEVTGIEDVISHGTGEPPSEVIQQARAAYAEAVRDDGTDNERLARAEEGIQALMDIESATPEEEGAIGSMEHTLRMLADALRPDVR</sequence>
<dbReference type="Proteomes" id="UP000295146">
    <property type="component" value="Unassembled WGS sequence"/>
</dbReference>
<dbReference type="EMBL" id="SODP01000002">
    <property type="protein sequence ID" value="TDW70957.1"/>
    <property type="molecule type" value="Genomic_DNA"/>
</dbReference>